<evidence type="ECO:0000256" key="1">
    <source>
        <dbReference type="ARBA" id="ARBA00000085"/>
    </source>
</evidence>
<evidence type="ECO:0000256" key="6">
    <source>
        <dbReference type="ARBA" id="ARBA00022692"/>
    </source>
</evidence>
<dbReference type="GO" id="GO:0016020">
    <property type="term" value="C:membrane"/>
    <property type="evidence" value="ECO:0007669"/>
    <property type="project" value="UniProtKB-SubCell"/>
</dbReference>
<feature type="domain" description="PAC" evidence="15">
    <location>
        <begin position="357"/>
        <end position="409"/>
    </location>
</feature>
<dbReference type="CDD" id="cd00075">
    <property type="entry name" value="HATPase"/>
    <property type="match status" value="1"/>
</dbReference>
<evidence type="ECO:0000256" key="4">
    <source>
        <dbReference type="ARBA" id="ARBA00022553"/>
    </source>
</evidence>
<evidence type="ECO:0000256" key="9">
    <source>
        <dbReference type="ARBA" id="ARBA00022840"/>
    </source>
</evidence>
<dbReference type="Pfam" id="PF02518">
    <property type="entry name" value="HATPase_c"/>
    <property type="match status" value="1"/>
</dbReference>
<keyword evidence="12" id="KW-0472">Membrane</keyword>
<dbReference type="GO" id="GO:0005524">
    <property type="term" value="F:ATP binding"/>
    <property type="evidence" value="ECO:0007669"/>
    <property type="project" value="UniProtKB-KW"/>
</dbReference>
<evidence type="ECO:0000256" key="8">
    <source>
        <dbReference type="ARBA" id="ARBA00022777"/>
    </source>
</evidence>
<keyword evidence="10" id="KW-1133">Transmembrane helix</keyword>
<comment type="subcellular location">
    <subcellularLocation>
        <location evidence="2">Membrane</location>
        <topology evidence="2">Multi-pass membrane protein</topology>
    </subcellularLocation>
</comment>
<keyword evidence="7" id="KW-0547">Nucleotide-binding</keyword>
<dbReference type="GO" id="GO:0007234">
    <property type="term" value="P:osmosensory signaling via phosphorelay pathway"/>
    <property type="evidence" value="ECO:0007669"/>
    <property type="project" value="TreeGrafter"/>
</dbReference>
<dbReference type="InterPro" id="IPR005467">
    <property type="entry name" value="His_kinase_dom"/>
</dbReference>
<name>A0A7C4AQZ4_9BACT</name>
<keyword evidence="4" id="KW-0597">Phosphoprotein</keyword>
<evidence type="ECO:0000256" key="2">
    <source>
        <dbReference type="ARBA" id="ARBA00004141"/>
    </source>
</evidence>
<feature type="domain" description="PAS" evidence="14">
    <location>
        <begin position="286"/>
        <end position="359"/>
    </location>
</feature>
<dbReference type="SMART" id="SM00388">
    <property type="entry name" value="HisKA"/>
    <property type="match status" value="1"/>
</dbReference>
<feature type="domain" description="Histidine kinase" evidence="13">
    <location>
        <begin position="420"/>
        <end position="638"/>
    </location>
</feature>
<dbReference type="InterPro" id="IPR036890">
    <property type="entry name" value="HATPase_C_sf"/>
</dbReference>
<dbReference type="EMBL" id="DTGT01000087">
    <property type="protein sequence ID" value="HGH60202.1"/>
    <property type="molecule type" value="Genomic_DNA"/>
</dbReference>
<dbReference type="InterPro" id="IPR000014">
    <property type="entry name" value="PAS"/>
</dbReference>
<dbReference type="PRINTS" id="PR00344">
    <property type="entry name" value="BCTRLSENSOR"/>
</dbReference>
<dbReference type="PROSITE" id="PS50109">
    <property type="entry name" value="HIS_KIN"/>
    <property type="match status" value="1"/>
</dbReference>
<organism evidence="16">
    <name type="scientific">Desulfomonile tiedjei</name>
    <dbReference type="NCBI Taxonomy" id="2358"/>
    <lineage>
        <taxon>Bacteria</taxon>
        <taxon>Pseudomonadati</taxon>
        <taxon>Thermodesulfobacteriota</taxon>
        <taxon>Desulfomonilia</taxon>
        <taxon>Desulfomonilales</taxon>
        <taxon>Desulfomonilaceae</taxon>
        <taxon>Desulfomonile</taxon>
    </lineage>
</organism>
<evidence type="ECO:0000256" key="5">
    <source>
        <dbReference type="ARBA" id="ARBA00022679"/>
    </source>
</evidence>
<evidence type="ECO:0000259" key="15">
    <source>
        <dbReference type="PROSITE" id="PS50113"/>
    </source>
</evidence>
<dbReference type="SUPFAM" id="SSF47384">
    <property type="entry name" value="Homodimeric domain of signal transducing histidine kinase"/>
    <property type="match status" value="1"/>
</dbReference>
<dbReference type="SUPFAM" id="SSF55874">
    <property type="entry name" value="ATPase domain of HSP90 chaperone/DNA topoisomerase II/histidine kinase"/>
    <property type="match status" value="1"/>
</dbReference>
<dbReference type="SMART" id="SM00387">
    <property type="entry name" value="HATPase_c"/>
    <property type="match status" value="1"/>
</dbReference>
<dbReference type="EC" id="2.7.13.3" evidence="3"/>
<evidence type="ECO:0000313" key="16">
    <source>
        <dbReference type="EMBL" id="HGH60202.1"/>
    </source>
</evidence>
<keyword evidence="8" id="KW-0418">Kinase</keyword>
<dbReference type="PROSITE" id="PS50112">
    <property type="entry name" value="PAS"/>
    <property type="match status" value="1"/>
</dbReference>
<comment type="caution">
    <text evidence="16">The sequence shown here is derived from an EMBL/GenBank/DDBJ whole genome shotgun (WGS) entry which is preliminary data.</text>
</comment>
<dbReference type="InterPro" id="IPR004358">
    <property type="entry name" value="Sig_transdc_His_kin-like_C"/>
</dbReference>
<dbReference type="Gene3D" id="3.30.565.10">
    <property type="entry name" value="Histidine kinase-like ATPase, C-terminal domain"/>
    <property type="match status" value="1"/>
</dbReference>
<evidence type="ECO:0000256" key="3">
    <source>
        <dbReference type="ARBA" id="ARBA00012438"/>
    </source>
</evidence>
<sequence>MERQIPKRNDPLFESDLQVPANWLLEGIAKPCALVSPDYSVLRTNSLMARLLPEGSAEPCYRVLAGADQPCPFCSFTELSSGAVAEVLGQIHVRRGRRVSVDLRSIKSSQGARVILETVQDLNPDFFCLDADAMAKTVTPGLLKKLAGLLSVSRDLMGSAPLREKMELVIPHVKASLVDSEHRVVWCEIDQTAYGLPANEPETPISVKDIVVEGKRRGRLLVTKPVEDLESPEEDYFLQEVANLLGRQIEISDLEAMLRRSEERYKRLAENLKKEMWTRTEALAKETGYLEGILRSSEDMIVTTDLNARIVEFNPGAEKMLGYTAEEMQGRKIEDVWVDPEERQRILNAVTVSGGIQNYQTKLRTKTGEIKEISLTLSLLRDEEGKVLGTVGISKDIGKENAIRRELERLNRNYRETINFISHETKNSLIVIAGFVGRLLDKETDPAKKDQLNVVYHHAKFLEAMSKDFLVMADIESGKFQVRKERIDNFYEQVILPAMLGLKERYPDSFQSYDESMGGVGAIELYGSPGLLEIVYRNLFGNALKYRKPGGKIAYGVRLEQDGYVFNVWNEGPGVPYEEVEQIFEKFYRCQNDATRDKRGTGLGLYNIRKIIEAHGGRIWCETKPGEWINFLFYLPKE</sequence>
<dbReference type="InterPro" id="IPR003661">
    <property type="entry name" value="HisK_dim/P_dom"/>
</dbReference>
<gene>
    <name evidence="16" type="ORF">ENV54_02755</name>
</gene>
<dbReference type="NCBIfam" id="TIGR00229">
    <property type="entry name" value="sensory_box"/>
    <property type="match status" value="1"/>
</dbReference>
<keyword evidence="9" id="KW-0067">ATP-binding</keyword>
<proteinExistence type="predicted"/>
<dbReference type="InterPro" id="IPR050351">
    <property type="entry name" value="BphY/WalK/GraS-like"/>
</dbReference>
<keyword evidence="5" id="KW-0808">Transferase</keyword>
<dbReference type="GO" id="GO:0000156">
    <property type="term" value="F:phosphorelay response regulator activity"/>
    <property type="evidence" value="ECO:0007669"/>
    <property type="project" value="TreeGrafter"/>
</dbReference>
<dbReference type="InterPro" id="IPR036097">
    <property type="entry name" value="HisK_dim/P_sf"/>
</dbReference>
<evidence type="ECO:0000256" key="11">
    <source>
        <dbReference type="ARBA" id="ARBA00023012"/>
    </source>
</evidence>
<dbReference type="InterPro" id="IPR003594">
    <property type="entry name" value="HATPase_dom"/>
</dbReference>
<dbReference type="AlphaFoldDB" id="A0A7C4AQZ4"/>
<evidence type="ECO:0000256" key="12">
    <source>
        <dbReference type="ARBA" id="ARBA00023136"/>
    </source>
</evidence>
<dbReference type="PANTHER" id="PTHR42878:SF7">
    <property type="entry name" value="SENSOR HISTIDINE KINASE GLRK"/>
    <property type="match status" value="1"/>
</dbReference>
<dbReference type="Pfam" id="PF00989">
    <property type="entry name" value="PAS"/>
    <property type="match status" value="1"/>
</dbReference>
<comment type="catalytic activity">
    <reaction evidence="1">
        <text>ATP + protein L-histidine = ADP + protein N-phospho-L-histidine.</text>
        <dbReference type="EC" id="2.7.13.3"/>
    </reaction>
</comment>
<evidence type="ECO:0000256" key="10">
    <source>
        <dbReference type="ARBA" id="ARBA00022989"/>
    </source>
</evidence>
<evidence type="ECO:0000256" key="7">
    <source>
        <dbReference type="ARBA" id="ARBA00022741"/>
    </source>
</evidence>
<dbReference type="InterPro" id="IPR013767">
    <property type="entry name" value="PAS_fold"/>
</dbReference>
<accession>A0A7C4AQZ4</accession>
<reference evidence="16" key="1">
    <citation type="journal article" date="2020" name="mSystems">
        <title>Genome- and Community-Level Interaction Insights into Carbon Utilization and Element Cycling Functions of Hydrothermarchaeota in Hydrothermal Sediment.</title>
        <authorList>
            <person name="Zhou Z."/>
            <person name="Liu Y."/>
            <person name="Xu W."/>
            <person name="Pan J."/>
            <person name="Luo Z.H."/>
            <person name="Li M."/>
        </authorList>
    </citation>
    <scope>NUCLEOTIDE SEQUENCE [LARGE SCALE GENOMIC DNA]</scope>
    <source>
        <strain evidence="16">SpSt-769</strain>
    </source>
</reference>
<dbReference type="Gene3D" id="1.10.287.130">
    <property type="match status" value="1"/>
</dbReference>
<dbReference type="Gene3D" id="3.30.450.20">
    <property type="entry name" value="PAS domain"/>
    <property type="match status" value="1"/>
</dbReference>
<dbReference type="GO" id="GO:0006355">
    <property type="term" value="P:regulation of DNA-templated transcription"/>
    <property type="evidence" value="ECO:0007669"/>
    <property type="project" value="InterPro"/>
</dbReference>
<dbReference type="CDD" id="cd00130">
    <property type="entry name" value="PAS"/>
    <property type="match status" value="1"/>
</dbReference>
<protein>
    <recommendedName>
        <fullName evidence="3">histidine kinase</fullName>
        <ecNumber evidence="3">2.7.13.3</ecNumber>
    </recommendedName>
</protein>
<evidence type="ECO:0000259" key="14">
    <source>
        <dbReference type="PROSITE" id="PS50112"/>
    </source>
</evidence>
<dbReference type="GO" id="GO:0030295">
    <property type="term" value="F:protein kinase activator activity"/>
    <property type="evidence" value="ECO:0007669"/>
    <property type="project" value="TreeGrafter"/>
</dbReference>
<dbReference type="SUPFAM" id="SSF55785">
    <property type="entry name" value="PYP-like sensor domain (PAS domain)"/>
    <property type="match status" value="1"/>
</dbReference>
<dbReference type="InterPro" id="IPR035965">
    <property type="entry name" value="PAS-like_dom_sf"/>
</dbReference>
<evidence type="ECO:0000259" key="13">
    <source>
        <dbReference type="PROSITE" id="PS50109"/>
    </source>
</evidence>
<dbReference type="PROSITE" id="PS50113">
    <property type="entry name" value="PAC"/>
    <property type="match status" value="1"/>
</dbReference>
<dbReference type="InterPro" id="IPR000700">
    <property type="entry name" value="PAS-assoc_C"/>
</dbReference>
<keyword evidence="6" id="KW-0812">Transmembrane</keyword>
<keyword evidence="11" id="KW-0902">Two-component regulatory system</keyword>
<dbReference type="SMART" id="SM00091">
    <property type="entry name" value="PAS"/>
    <property type="match status" value="1"/>
</dbReference>
<dbReference type="PANTHER" id="PTHR42878">
    <property type="entry name" value="TWO-COMPONENT HISTIDINE KINASE"/>
    <property type="match status" value="1"/>
</dbReference>
<dbReference type="GO" id="GO:0000155">
    <property type="term" value="F:phosphorelay sensor kinase activity"/>
    <property type="evidence" value="ECO:0007669"/>
    <property type="project" value="InterPro"/>
</dbReference>